<feature type="chain" id="PRO_5044867718" description="Kazal-like domain-containing protein" evidence="1">
    <location>
        <begin position="21"/>
        <end position="129"/>
    </location>
</feature>
<feature type="signal peptide" evidence="1">
    <location>
        <begin position="1"/>
        <end position="20"/>
    </location>
</feature>
<reference evidence="2 3" key="1">
    <citation type="submission" date="2024-06" db="EMBL/GenBank/DDBJ databases">
        <title>A chromosome-level genome assembly of beet webworm, Loxostege sticticalis.</title>
        <authorList>
            <person name="Zhang Y."/>
        </authorList>
    </citation>
    <scope>NUCLEOTIDE SEQUENCE [LARGE SCALE GENOMIC DNA]</scope>
    <source>
        <strain evidence="2">AQ028</strain>
        <tissue evidence="2">Male pupae</tissue>
    </source>
</reference>
<dbReference type="AlphaFoldDB" id="A0ABD0TM18"/>
<proteinExistence type="predicted"/>
<gene>
    <name evidence="2" type="ORF">ABMA28_012209</name>
</gene>
<evidence type="ECO:0000313" key="2">
    <source>
        <dbReference type="EMBL" id="KAL0850395.1"/>
    </source>
</evidence>
<dbReference type="Proteomes" id="UP001549921">
    <property type="component" value="Unassembled WGS sequence"/>
</dbReference>
<name>A0ABD0TM18_LOXSC</name>
<protein>
    <recommendedName>
        <fullName evidence="4">Kazal-like domain-containing protein</fullName>
    </recommendedName>
</protein>
<evidence type="ECO:0000256" key="1">
    <source>
        <dbReference type="SAM" id="SignalP"/>
    </source>
</evidence>
<organism evidence="2 3">
    <name type="scientific">Loxostege sticticalis</name>
    <name type="common">Beet webworm moth</name>
    <dbReference type="NCBI Taxonomy" id="481309"/>
    <lineage>
        <taxon>Eukaryota</taxon>
        <taxon>Metazoa</taxon>
        <taxon>Ecdysozoa</taxon>
        <taxon>Arthropoda</taxon>
        <taxon>Hexapoda</taxon>
        <taxon>Insecta</taxon>
        <taxon>Pterygota</taxon>
        <taxon>Neoptera</taxon>
        <taxon>Endopterygota</taxon>
        <taxon>Lepidoptera</taxon>
        <taxon>Glossata</taxon>
        <taxon>Ditrysia</taxon>
        <taxon>Pyraloidea</taxon>
        <taxon>Crambidae</taxon>
        <taxon>Pyraustinae</taxon>
        <taxon>Loxostege</taxon>
    </lineage>
</organism>
<dbReference type="EMBL" id="JBEDNZ010000003">
    <property type="protein sequence ID" value="KAL0850395.1"/>
    <property type="molecule type" value="Genomic_DNA"/>
</dbReference>
<evidence type="ECO:0008006" key="4">
    <source>
        <dbReference type="Google" id="ProtNLM"/>
    </source>
</evidence>
<evidence type="ECO:0000313" key="3">
    <source>
        <dbReference type="Proteomes" id="UP001549921"/>
    </source>
</evidence>
<sequence length="129" mass="14864">MHACILAAWIAFNVISPSFAADYVEGSKIEYKRNPAPDGHRCGVCPTYFQKICAFSFGTNTTFIFDNHCIMDLYNCIEGTDFIPLKFEHCVFFANFGYVHGYKYEDFDYGEDHIVVKNTNKNPDLFDRQ</sequence>
<accession>A0ABD0TM18</accession>
<comment type="caution">
    <text evidence="2">The sequence shown here is derived from an EMBL/GenBank/DDBJ whole genome shotgun (WGS) entry which is preliminary data.</text>
</comment>
<keyword evidence="1" id="KW-0732">Signal</keyword>